<dbReference type="STRING" id="869213.GCA_000517085_03867"/>
<keyword evidence="2" id="KW-1185">Reference proteome</keyword>
<protein>
    <recommendedName>
        <fullName evidence="3">Type VI secretion system needle protein Hcp</fullName>
    </recommendedName>
</protein>
<gene>
    <name evidence="1" type="ORF">JCM21142_93975</name>
</gene>
<name>W7YCP9_9BACT</name>
<dbReference type="OrthoDB" id="1047929at2"/>
<dbReference type="RefSeq" id="WP_027473198.1">
    <property type="nucleotide sequence ID" value="NZ_BAMD01000075.1"/>
</dbReference>
<comment type="caution">
    <text evidence="1">The sequence shown here is derived from an EMBL/GenBank/DDBJ whole genome shotgun (WGS) entry which is preliminary data.</text>
</comment>
<dbReference type="EMBL" id="BAMD01000075">
    <property type="protein sequence ID" value="GAF05248.1"/>
    <property type="molecule type" value="Genomic_DNA"/>
</dbReference>
<dbReference type="AlphaFoldDB" id="W7YCP9"/>
<reference evidence="1 2" key="1">
    <citation type="journal article" date="2014" name="Genome Announc.">
        <title>Draft Genome Sequence of Cytophaga fermentans JCM 21142T, a Facultative Anaerobe Isolated from Marine Mud.</title>
        <authorList>
            <person name="Starns D."/>
            <person name="Oshima K."/>
            <person name="Suda W."/>
            <person name="Iino T."/>
            <person name="Yuki M."/>
            <person name="Inoue J."/>
            <person name="Kitamura K."/>
            <person name="Iida T."/>
            <person name="Darby A."/>
            <person name="Hattori M."/>
            <person name="Ohkuma M."/>
        </authorList>
    </citation>
    <scope>NUCLEOTIDE SEQUENCE [LARGE SCALE GENOMIC DNA]</scope>
    <source>
        <strain evidence="1 2">JCM 21142</strain>
    </source>
</reference>
<dbReference type="Pfam" id="PF17642">
    <property type="entry name" value="TssD"/>
    <property type="match status" value="1"/>
</dbReference>
<dbReference type="eggNOG" id="ENOG503400M">
    <property type="taxonomic scope" value="Bacteria"/>
</dbReference>
<dbReference type="Proteomes" id="UP000019402">
    <property type="component" value="Unassembled WGS sequence"/>
</dbReference>
<evidence type="ECO:0000313" key="1">
    <source>
        <dbReference type="EMBL" id="GAF05248.1"/>
    </source>
</evidence>
<evidence type="ECO:0008006" key="3">
    <source>
        <dbReference type="Google" id="ProtNLM"/>
    </source>
</evidence>
<proteinExistence type="predicted"/>
<dbReference type="InterPro" id="IPR041408">
    <property type="entry name" value="Hcp_Tssd"/>
</dbReference>
<evidence type="ECO:0000313" key="2">
    <source>
        <dbReference type="Proteomes" id="UP000019402"/>
    </source>
</evidence>
<dbReference type="GO" id="GO:0033104">
    <property type="term" value="C:type VI protein secretion system complex"/>
    <property type="evidence" value="ECO:0007669"/>
    <property type="project" value="InterPro"/>
</dbReference>
<accession>W7YCP9</accession>
<sequence>MGFFDRLLSGKVFSGSRSASIVAELEVNGKKYLLHDMDWVFKQDLDDRCRPCSAVYGGQLSLTIDESVDQNIYNWIINSGTKYAGSIRFYNNSNNFDEGAQLVIQFEEAICVRYYKQILAHGSGGLTTLVLSSRVLKLGNEVFEQNWTR</sequence>
<organism evidence="1 2">
    <name type="scientific">Saccharicrinis fermentans DSM 9555 = JCM 21142</name>
    <dbReference type="NCBI Taxonomy" id="869213"/>
    <lineage>
        <taxon>Bacteria</taxon>
        <taxon>Pseudomonadati</taxon>
        <taxon>Bacteroidota</taxon>
        <taxon>Bacteroidia</taxon>
        <taxon>Marinilabiliales</taxon>
        <taxon>Marinilabiliaceae</taxon>
        <taxon>Saccharicrinis</taxon>
    </lineage>
</organism>